<reference evidence="4" key="1">
    <citation type="journal article" date="2019" name="Int. J. Syst. Evol. Microbiol.">
        <title>The Global Catalogue of Microorganisms (GCM) 10K type strain sequencing project: providing services to taxonomists for standard genome sequencing and annotation.</title>
        <authorList>
            <consortium name="The Broad Institute Genomics Platform"/>
            <consortium name="The Broad Institute Genome Sequencing Center for Infectious Disease"/>
            <person name="Wu L."/>
            <person name="Ma J."/>
        </authorList>
    </citation>
    <scope>NUCLEOTIDE SEQUENCE [LARGE SCALE GENOMIC DNA]</scope>
    <source>
        <strain evidence="4">JCM 4733</strain>
    </source>
</reference>
<evidence type="ECO:0000313" key="4">
    <source>
        <dbReference type="Proteomes" id="UP000653644"/>
    </source>
</evidence>
<feature type="domain" description="MmyB-like transcription regulator ligand binding" evidence="2">
    <location>
        <begin position="6"/>
        <end position="56"/>
    </location>
</feature>
<comment type="caution">
    <text evidence="3">The sequence shown here is derived from an EMBL/GenBank/DDBJ whole genome shotgun (WGS) entry which is preliminary data.</text>
</comment>
<dbReference type="Pfam" id="PF17765">
    <property type="entry name" value="MLTR_LBD"/>
    <property type="match status" value="1"/>
</dbReference>
<dbReference type="InterPro" id="IPR041413">
    <property type="entry name" value="MLTR_LBD"/>
</dbReference>
<proteinExistence type="predicted"/>
<name>A0ABQ3DFJ2_9ACTN</name>
<sequence length="130" mass="13652">MHVYDEGVKRFRHPVVGDLELVHEALALPGPADTGLPITVYSAGPGTPSEEAPRLLAPWAATSHAPVAPADADDRLRILLAHFAHAARDAADIRHQSGRHGVLRQSAGVASDHDSPRTPIRDADASGPGS</sequence>
<accession>A0ABQ3DFJ2</accession>
<feature type="region of interest" description="Disordered" evidence="1">
    <location>
        <begin position="95"/>
        <end position="130"/>
    </location>
</feature>
<evidence type="ECO:0000259" key="2">
    <source>
        <dbReference type="Pfam" id="PF17765"/>
    </source>
</evidence>
<evidence type="ECO:0000313" key="3">
    <source>
        <dbReference type="EMBL" id="GHA75677.1"/>
    </source>
</evidence>
<feature type="compositionally biased region" description="Basic and acidic residues" evidence="1">
    <location>
        <begin position="111"/>
        <end position="124"/>
    </location>
</feature>
<evidence type="ECO:0000256" key="1">
    <source>
        <dbReference type="SAM" id="MobiDB-lite"/>
    </source>
</evidence>
<dbReference type="Proteomes" id="UP000653644">
    <property type="component" value="Unassembled WGS sequence"/>
</dbReference>
<organism evidence="3 4">
    <name type="scientific">Streptomyces canarius</name>
    <dbReference type="NCBI Taxonomy" id="285453"/>
    <lineage>
        <taxon>Bacteria</taxon>
        <taxon>Bacillati</taxon>
        <taxon>Actinomycetota</taxon>
        <taxon>Actinomycetes</taxon>
        <taxon>Kitasatosporales</taxon>
        <taxon>Streptomycetaceae</taxon>
        <taxon>Streptomyces</taxon>
    </lineage>
</organism>
<protein>
    <recommendedName>
        <fullName evidence="2">MmyB-like transcription regulator ligand binding domain-containing protein</fullName>
    </recommendedName>
</protein>
<dbReference type="EMBL" id="BMVN01000106">
    <property type="protein sequence ID" value="GHA75677.1"/>
    <property type="molecule type" value="Genomic_DNA"/>
</dbReference>
<keyword evidence="4" id="KW-1185">Reference proteome</keyword>
<gene>
    <name evidence="3" type="ORF">GCM10010345_92340</name>
</gene>